<feature type="compositionally biased region" description="Basic residues" evidence="1">
    <location>
        <begin position="1"/>
        <end position="13"/>
    </location>
</feature>
<accession>A0AAV7IDA3</accession>
<gene>
    <name evidence="2" type="ORF">KQX54_006113</name>
</gene>
<feature type="compositionally biased region" description="Acidic residues" evidence="1">
    <location>
        <begin position="18"/>
        <end position="54"/>
    </location>
</feature>
<feature type="region of interest" description="Disordered" evidence="1">
    <location>
        <begin position="1"/>
        <end position="63"/>
    </location>
</feature>
<protein>
    <submittedName>
        <fullName evidence="2">Uncharacterized protein</fullName>
    </submittedName>
</protein>
<evidence type="ECO:0000313" key="3">
    <source>
        <dbReference type="Proteomes" id="UP000826195"/>
    </source>
</evidence>
<reference evidence="2 3" key="1">
    <citation type="journal article" date="2021" name="J. Hered.">
        <title>A chromosome-level genome assembly of the parasitoid wasp, Cotesia glomerata (Hymenoptera: Braconidae).</title>
        <authorList>
            <person name="Pinto B.J."/>
            <person name="Weis J.J."/>
            <person name="Gamble T."/>
            <person name="Ode P.J."/>
            <person name="Paul R."/>
            <person name="Zaspel J.M."/>
        </authorList>
    </citation>
    <scope>NUCLEOTIDE SEQUENCE [LARGE SCALE GENOMIC DNA]</scope>
    <source>
        <strain evidence="2">CgM1</strain>
    </source>
</reference>
<dbReference type="EMBL" id="JAHXZJ010001864">
    <property type="protein sequence ID" value="KAH0549102.1"/>
    <property type="molecule type" value="Genomic_DNA"/>
</dbReference>
<organism evidence="2 3">
    <name type="scientific">Cotesia glomerata</name>
    <name type="common">Lepidopteran parasitic wasp</name>
    <name type="synonym">Apanteles glomeratus</name>
    <dbReference type="NCBI Taxonomy" id="32391"/>
    <lineage>
        <taxon>Eukaryota</taxon>
        <taxon>Metazoa</taxon>
        <taxon>Ecdysozoa</taxon>
        <taxon>Arthropoda</taxon>
        <taxon>Hexapoda</taxon>
        <taxon>Insecta</taxon>
        <taxon>Pterygota</taxon>
        <taxon>Neoptera</taxon>
        <taxon>Endopterygota</taxon>
        <taxon>Hymenoptera</taxon>
        <taxon>Apocrita</taxon>
        <taxon>Ichneumonoidea</taxon>
        <taxon>Braconidae</taxon>
        <taxon>Microgastrinae</taxon>
        <taxon>Cotesia</taxon>
    </lineage>
</organism>
<evidence type="ECO:0000256" key="1">
    <source>
        <dbReference type="SAM" id="MobiDB-lite"/>
    </source>
</evidence>
<dbReference type="Proteomes" id="UP000826195">
    <property type="component" value="Unassembled WGS sequence"/>
</dbReference>
<keyword evidence="3" id="KW-1185">Reference proteome</keyword>
<sequence>MHQSRVLKGKRKITKEEVDNEVPEKEEEEEEEEEEVEDDEEKEMDYGDDDEEEGSAERYYGFGSSRGERETTIFTVHSVICSQQCSVFGVVRGEHRVVMTWSRRCRLGIVFTIVLHVPRIAQIPSNRKTLEYPKIVAVSPRMRRRRARRGEERE</sequence>
<dbReference type="AlphaFoldDB" id="A0AAV7IDA3"/>
<name>A0AAV7IDA3_COTGL</name>
<evidence type="ECO:0000313" key="2">
    <source>
        <dbReference type="EMBL" id="KAH0549102.1"/>
    </source>
</evidence>
<proteinExistence type="predicted"/>
<comment type="caution">
    <text evidence="2">The sequence shown here is derived from an EMBL/GenBank/DDBJ whole genome shotgun (WGS) entry which is preliminary data.</text>
</comment>